<dbReference type="Pfam" id="PF04733">
    <property type="entry name" value="Coatomer_E"/>
    <property type="match status" value="1"/>
</dbReference>
<accession>A0A061RUM5</accession>
<protein>
    <recommendedName>
        <fullName evidence="12">Coatomer subunit epsilon</fullName>
    </recommendedName>
</protein>
<dbReference type="SMART" id="SM00028">
    <property type="entry name" value="TPR"/>
    <property type="match status" value="2"/>
</dbReference>
<evidence type="ECO:0000256" key="10">
    <source>
        <dbReference type="ARBA" id="ARBA00023329"/>
    </source>
</evidence>
<name>A0A061RUM5_9CHLO</name>
<evidence type="ECO:0000256" key="12">
    <source>
        <dbReference type="PIRNR" id="PIRNR016478"/>
    </source>
</evidence>
<comment type="similarity">
    <text evidence="3 12">Belongs to the COPE family.</text>
</comment>
<keyword evidence="5 12" id="KW-0963">Cytoplasm</keyword>
<sequence length="289" mass="32080">MADLLFAVRNNFYLGAFQAAINEAADLTEGLSEMEEQERDCLVYRSYIGMQQYDIVLSEITEDANTALLAVKLLASYLSGRTDTETALATLSDWLSDSVSSINAMVSLVAGIIYVNEENYVEALKACHQGRSLEQMALCVQVYLKMDRVDQAEKQVRAMQNADDDATLTQLATAWTNLALGGQKVQDAQYIYQELGDRNSWTPRLYNGNAVCQMRMGNFEDAERDLLEALNKDAKDPDTLANLITCSVHLGKPTTRYTNQLRLIAPNHTVVRRLASAEEAFERAAVAVA</sequence>
<dbReference type="PANTHER" id="PTHR10805">
    <property type="entry name" value="COATOMER SUBUNIT EPSILON"/>
    <property type="match status" value="1"/>
</dbReference>
<dbReference type="GO" id="GO:0030126">
    <property type="term" value="C:COPI vesicle coat"/>
    <property type="evidence" value="ECO:0007669"/>
    <property type="project" value="TreeGrafter"/>
</dbReference>
<dbReference type="GO" id="GO:0000139">
    <property type="term" value="C:Golgi membrane"/>
    <property type="evidence" value="ECO:0007669"/>
    <property type="project" value="UniProtKB-SubCell"/>
</dbReference>
<dbReference type="InterPro" id="IPR011990">
    <property type="entry name" value="TPR-like_helical_dom_sf"/>
</dbReference>
<organism evidence="14">
    <name type="scientific">Tetraselmis sp. GSL018</name>
    <dbReference type="NCBI Taxonomy" id="582737"/>
    <lineage>
        <taxon>Eukaryota</taxon>
        <taxon>Viridiplantae</taxon>
        <taxon>Chlorophyta</taxon>
        <taxon>core chlorophytes</taxon>
        <taxon>Chlorodendrophyceae</taxon>
        <taxon>Chlorodendrales</taxon>
        <taxon>Chlorodendraceae</taxon>
        <taxon>Tetraselmis</taxon>
    </lineage>
</organism>
<evidence type="ECO:0000256" key="3">
    <source>
        <dbReference type="ARBA" id="ARBA00008827"/>
    </source>
</evidence>
<evidence type="ECO:0000256" key="8">
    <source>
        <dbReference type="ARBA" id="ARBA00023034"/>
    </source>
</evidence>
<keyword evidence="9 12" id="KW-0472">Membrane</keyword>
<evidence type="ECO:0000313" key="13">
    <source>
        <dbReference type="EMBL" id="JAC71348.1"/>
    </source>
</evidence>
<evidence type="ECO:0000256" key="1">
    <source>
        <dbReference type="ARBA" id="ARBA00004255"/>
    </source>
</evidence>
<evidence type="ECO:0000256" key="2">
    <source>
        <dbReference type="ARBA" id="ARBA00004347"/>
    </source>
</evidence>
<keyword evidence="8 12" id="KW-0333">Golgi apparatus</keyword>
<comment type="function">
    <text evidence="11 12">The coatomer is a cytosolic protein complex that binds to dilysine motifs and reversibly associates with Golgi non-clathrin-coated vesicles, which further mediate biosynthetic protein transport from the ER, via the Golgi up to the trans Golgi network. The coatomer complex is required for budding from Golgi membranes, and is essential for the retrograde Golgi-to-ER transport of dilysine-tagged proteins.</text>
</comment>
<keyword evidence="7 12" id="KW-0653">Protein transport</keyword>
<proteinExistence type="inferred from homology"/>
<dbReference type="PANTHER" id="PTHR10805:SF0">
    <property type="entry name" value="COATOMER SUBUNIT EPSILON"/>
    <property type="match status" value="1"/>
</dbReference>
<evidence type="ECO:0000256" key="4">
    <source>
        <dbReference type="ARBA" id="ARBA00022448"/>
    </source>
</evidence>
<dbReference type="EMBL" id="GBEZ01014752">
    <property type="protein sequence ID" value="JAC71348.1"/>
    <property type="molecule type" value="Transcribed_RNA"/>
</dbReference>
<dbReference type="PIRSF" id="PIRSF016478">
    <property type="entry name" value="Coatomer_esu"/>
    <property type="match status" value="1"/>
</dbReference>
<keyword evidence="6 12" id="KW-0931">ER-Golgi transport</keyword>
<evidence type="ECO:0000256" key="6">
    <source>
        <dbReference type="ARBA" id="ARBA00022892"/>
    </source>
</evidence>
<dbReference type="SUPFAM" id="SSF48452">
    <property type="entry name" value="TPR-like"/>
    <property type="match status" value="1"/>
</dbReference>
<keyword evidence="4 12" id="KW-0813">Transport</keyword>
<dbReference type="GO" id="GO:0015031">
    <property type="term" value="P:protein transport"/>
    <property type="evidence" value="ECO:0007669"/>
    <property type="project" value="UniProtKB-UniRule"/>
</dbReference>
<evidence type="ECO:0000256" key="5">
    <source>
        <dbReference type="ARBA" id="ARBA00022490"/>
    </source>
</evidence>
<comment type="subcellular location">
    <subcellularLocation>
        <location evidence="2">Cytoplasmic vesicle</location>
        <location evidence="2">COPI-coated vesicle membrane</location>
        <topology evidence="2">Peripheral membrane protein</topology>
        <orientation evidence="2">Cytoplasmic side</orientation>
    </subcellularLocation>
    <subcellularLocation>
        <location evidence="1">Golgi apparatus membrane</location>
        <topology evidence="1">Peripheral membrane protein</topology>
        <orientation evidence="1">Cytoplasmic side</orientation>
    </subcellularLocation>
</comment>
<keyword evidence="10 12" id="KW-0968">Cytoplasmic vesicle</keyword>
<dbReference type="EMBL" id="GBEZ01011298">
    <property type="protein sequence ID" value="JAC74474.1"/>
    <property type="molecule type" value="Transcribed_RNA"/>
</dbReference>
<dbReference type="GO" id="GO:0006888">
    <property type="term" value="P:endoplasmic reticulum to Golgi vesicle-mediated transport"/>
    <property type="evidence" value="ECO:0007669"/>
    <property type="project" value="TreeGrafter"/>
</dbReference>
<dbReference type="InterPro" id="IPR019734">
    <property type="entry name" value="TPR_rpt"/>
</dbReference>
<dbReference type="InterPro" id="IPR006822">
    <property type="entry name" value="Coatomer_esu"/>
</dbReference>
<gene>
    <name evidence="14" type="primary">COPE</name>
    <name evidence="13" type="ORF">TSPGSL018_2122</name>
    <name evidence="14" type="ORF">TSPGSL018_25823</name>
</gene>
<evidence type="ECO:0000256" key="7">
    <source>
        <dbReference type="ARBA" id="ARBA00022927"/>
    </source>
</evidence>
<evidence type="ECO:0000256" key="11">
    <source>
        <dbReference type="ARBA" id="ARBA00025582"/>
    </source>
</evidence>
<dbReference type="GO" id="GO:0005198">
    <property type="term" value="F:structural molecule activity"/>
    <property type="evidence" value="ECO:0007669"/>
    <property type="project" value="UniProtKB-UniRule"/>
</dbReference>
<dbReference type="AlphaFoldDB" id="A0A061RUM5"/>
<dbReference type="GO" id="GO:0006890">
    <property type="term" value="P:retrograde vesicle-mediated transport, Golgi to endoplasmic reticulum"/>
    <property type="evidence" value="ECO:0007669"/>
    <property type="project" value="UniProtKB-UniRule"/>
</dbReference>
<evidence type="ECO:0000313" key="14">
    <source>
        <dbReference type="EMBL" id="JAC74474.1"/>
    </source>
</evidence>
<evidence type="ECO:0000256" key="9">
    <source>
        <dbReference type="ARBA" id="ARBA00023136"/>
    </source>
</evidence>
<dbReference type="Gene3D" id="1.25.40.10">
    <property type="entry name" value="Tetratricopeptide repeat domain"/>
    <property type="match status" value="1"/>
</dbReference>
<reference evidence="14" key="1">
    <citation type="submission" date="2014-05" db="EMBL/GenBank/DDBJ databases">
        <title>The transcriptome of the halophilic microalga Tetraselmis sp. GSL018 isolated from the Great Salt Lake, Utah.</title>
        <authorList>
            <person name="Jinkerson R.E."/>
            <person name="D'Adamo S."/>
            <person name="Posewitz M.C."/>
        </authorList>
    </citation>
    <scope>NUCLEOTIDE SEQUENCE</scope>
    <source>
        <strain evidence="14">GSL018</strain>
    </source>
</reference>
<dbReference type="FunFam" id="1.25.40.10:FF:000140">
    <property type="entry name" value="Coatomer subunit epsilon"/>
    <property type="match status" value="1"/>
</dbReference>
<dbReference type="GO" id="GO:0006891">
    <property type="term" value="P:intra-Golgi vesicle-mediated transport"/>
    <property type="evidence" value="ECO:0007669"/>
    <property type="project" value="TreeGrafter"/>
</dbReference>